<feature type="transmembrane region" description="Helical" evidence="2">
    <location>
        <begin position="249"/>
        <end position="270"/>
    </location>
</feature>
<feature type="compositionally biased region" description="Low complexity" evidence="1">
    <location>
        <begin position="187"/>
        <end position="245"/>
    </location>
</feature>
<protein>
    <submittedName>
        <fullName evidence="4">Cell wall protein</fullName>
    </submittedName>
</protein>
<dbReference type="GO" id="GO:0005576">
    <property type="term" value="C:extracellular region"/>
    <property type="evidence" value="ECO:0007669"/>
    <property type="project" value="TreeGrafter"/>
</dbReference>
<reference evidence="4" key="1">
    <citation type="submission" date="2023-01" db="EMBL/GenBank/DDBJ databases">
        <title>The growth and conidiation of Purpureocillium lavendulum are regulated by nitrogen source and histone H3K14 acetylation.</title>
        <authorList>
            <person name="Tang P."/>
            <person name="Han J."/>
            <person name="Zhang C."/>
            <person name="Tang P."/>
            <person name="Qi F."/>
            <person name="Zhang K."/>
            <person name="Liang L."/>
        </authorList>
    </citation>
    <scope>NUCLEOTIDE SEQUENCE</scope>
    <source>
        <strain evidence="4">YMF1.00683</strain>
    </source>
</reference>
<accession>A0AB34FT63</accession>
<keyword evidence="5" id="KW-1185">Reference proteome</keyword>
<feature type="region of interest" description="Disordered" evidence="1">
    <location>
        <begin position="175"/>
        <end position="245"/>
    </location>
</feature>
<dbReference type="Gene3D" id="1.20.1280.140">
    <property type="match status" value="1"/>
</dbReference>
<dbReference type="AlphaFoldDB" id="A0AB34FT63"/>
<comment type="caution">
    <text evidence="4">The sequence shown here is derived from an EMBL/GenBank/DDBJ whole genome shotgun (WGS) entry which is preliminary data.</text>
</comment>
<organism evidence="4 5">
    <name type="scientific">Purpureocillium lavendulum</name>
    <dbReference type="NCBI Taxonomy" id="1247861"/>
    <lineage>
        <taxon>Eukaryota</taxon>
        <taxon>Fungi</taxon>
        <taxon>Dikarya</taxon>
        <taxon>Ascomycota</taxon>
        <taxon>Pezizomycotina</taxon>
        <taxon>Sordariomycetes</taxon>
        <taxon>Hypocreomycetidae</taxon>
        <taxon>Hypocreales</taxon>
        <taxon>Ophiocordycipitaceae</taxon>
        <taxon>Purpureocillium</taxon>
    </lineage>
</organism>
<feature type="signal peptide" evidence="3">
    <location>
        <begin position="1"/>
        <end position="15"/>
    </location>
</feature>
<dbReference type="InterPro" id="IPR021054">
    <property type="entry name" value="Cell_wall_mannoprotein_1"/>
</dbReference>
<evidence type="ECO:0000256" key="3">
    <source>
        <dbReference type="SAM" id="SignalP"/>
    </source>
</evidence>
<dbReference type="Proteomes" id="UP001163105">
    <property type="component" value="Unassembled WGS sequence"/>
</dbReference>
<name>A0AB34FT63_9HYPO</name>
<dbReference type="PANTHER" id="PTHR38123">
    <property type="entry name" value="CELL WALL SERINE-THREONINE-RICH GALACTOMANNOPROTEIN MP1 (AFU_ORTHOLOGUE AFUA_4G03240)"/>
    <property type="match status" value="1"/>
</dbReference>
<evidence type="ECO:0000313" key="5">
    <source>
        <dbReference type="Proteomes" id="UP001163105"/>
    </source>
</evidence>
<keyword evidence="3" id="KW-0732">Signal</keyword>
<sequence>MKFLTLACLATSAVAGVVEPPTRVLERDLATVTGVISGVGEQIDNLDKAAKAFSGDQKPVVAAAEKLIQALKDGKTKVDGSDDLSLADALGLQEPVKALQAKGETLEKDFKEKRSEVEKAGACSTVRSNLADINKNSQALISSVVSKVPKDAQAIAKSLADGLTKVLNQAQDDFSEANCKDSGNGGSSSAPGSTGAGSTSAPGSTASGSASATGSAPATTAVPTGSATTPSQPTGTGAPTKAPTQSGPVVTAGAAVMAPAGALAIAMAAIMV</sequence>
<keyword evidence="2" id="KW-0812">Transmembrane</keyword>
<dbReference type="PANTHER" id="PTHR38123:SF6">
    <property type="entry name" value="CELL WALL SERINE-THREONINE-RICH GALACTOMANNOPROTEIN MP1 (AFU_ORTHOLOGUE AFUA_4G03240)"/>
    <property type="match status" value="1"/>
</dbReference>
<proteinExistence type="predicted"/>
<feature type="chain" id="PRO_5044289391" evidence="3">
    <location>
        <begin position="16"/>
        <end position="272"/>
    </location>
</feature>
<evidence type="ECO:0000256" key="2">
    <source>
        <dbReference type="SAM" id="Phobius"/>
    </source>
</evidence>
<gene>
    <name evidence="4" type="ORF">O9K51_05860</name>
</gene>
<evidence type="ECO:0000313" key="4">
    <source>
        <dbReference type="EMBL" id="KAJ6442304.1"/>
    </source>
</evidence>
<keyword evidence="2" id="KW-0472">Membrane</keyword>
<dbReference type="Pfam" id="PF12296">
    <property type="entry name" value="HsbA"/>
    <property type="match status" value="1"/>
</dbReference>
<dbReference type="EMBL" id="JAQHRD010000004">
    <property type="protein sequence ID" value="KAJ6442304.1"/>
    <property type="molecule type" value="Genomic_DNA"/>
</dbReference>
<keyword evidence="2" id="KW-1133">Transmembrane helix</keyword>
<evidence type="ECO:0000256" key="1">
    <source>
        <dbReference type="SAM" id="MobiDB-lite"/>
    </source>
</evidence>